<evidence type="ECO:0000313" key="3">
    <source>
        <dbReference type="EMBL" id="KAL3313125.1"/>
    </source>
</evidence>
<dbReference type="EMBL" id="JBJKFK010001428">
    <property type="protein sequence ID" value="KAL3313125.1"/>
    <property type="molecule type" value="Genomic_DNA"/>
</dbReference>
<sequence>MVEPQKLVQQFVNDLSTLRSSDKFKIGALTLFASDHKESPEVVRGIIQACCDNVINLPSLYVIDSIVKNYPEPYAPHFSKRIADLFFDAFQKSRDVDIRKKLYKLRITWNDFFNLKDLYQLDVKVRSEDVNWPVLIQEPSSKNTKSLSNVQKIPKKRGLLDTSPAAPPPDSTPPTVEDVIVTAERDPRRKMRPDTVAREKDDIFLIDRAGDQAMESVANQMGQSEFESQRKLAEVNSPRDVDMRLSRQPFEPPTQPERPPQYHHPPYSRLPRLPPPVLHGPPISGPDWNVEIPDFPDMVPIGVDPRMLSLTRNPKADKTIQIDSIPYPLLLDRIQPLIRVDDTVHAVRFRCQSVNVMIDDRKYTVPGTGFKMINMYSGKALVYLGGPGHELVLDGIPHTVPMNSSVTYINHKNRSLAVKFIGQVPSNVNVLPAIPAQFLKWAAMGLFGNPQQLVKPAKNPLVGLEQMNDPNNKERPANTEEVDIQDLFSRLVANGIVQKYPDKKSHDHPETRKLPDLQKYLKEDFSVPYIPEIEALFDGYQCVSCGLRFSSENSPAYANHLDYHYIKKSHDNEDAVKNHNWYQNSSFWLLGENSHDNQATEFEASVIEQREVKKCPAFSDPLKNVGFAS</sequence>
<dbReference type="Proteomes" id="UP001626550">
    <property type="component" value="Unassembled WGS sequence"/>
</dbReference>
<dbReference type="InterPro" id="IPR047415">
    <property type="entry name" value="Pcf11_CID"/>
</dbReference>
<evidence type="ECO:0000259" key="2">
    <source>
        <dbReference type="PROSITE" id="PS51391"/>
    </source>
</evidence>
<evidence type="ECO:0000313" key="4">
    <source>
        <dbReference type="Proteomes" id="UP001626550"/>
    </source>
</evidence>
<accession>A0ABD2Q0F5</accession>
<dbReference type="InterPro" id="IPR008942">
    <property type="entry name" value="ENTH_VHS"/>
</dbReference>
<dbReference type="Gene3D" id="1.25.40.90">
    <property type="match status" value="1"/>
</dbReference>
<name>A0ABD2Q0F5_9PLAT</name>
<dbReference type="SUPFAM" id="SSF48464">
    <property type="entry name" value="ENTH/VHS domain"/>
    <property type="match status" value="1"/>
</dbReference>
<proteinExistence type="predicted"/>
<gene>
    <name evidence="3" type="primary">PCF11</name>
    <name evidence="3" type="ORF">Ciccas_008274</name>
</gene>
<feature type="region of interest" description="Disordered" evidence="1">
    <location>
        <begin position="218"/>
        <end position="273"/>
    </location>
</feature>
<feature type="compositionally biased region" description="Basic and acidic residues" evidence="1">
    <location>
        <begin position="183"/>
        <end position="196"/>
    </location>
</feature>
<feature type="compositionally biased region" description="Pro residues" evidence="1">
    <location>
        <begin position="250"/>
        <end position="263"/>
    </location>
</feature>
<feature type="compositionally biased region" description="Basic and acidic residues" evidence="1">
    <location>
        <begin position="227"/>
        <end position="245"/>
    </location>
</feature>
<keyword evidence="4" id="KW-1185">Reference proteome</keyword>
<dbReference type="SMART" id="SM00582">
    <property type="entry name" value="RPR"/>
    <property type="match status" value="1"/>
</dbReference>
<evidence type="ECO:0000256" key="1">
    <source>
        <dbReference type="SAM" id="MobiDB-lite"/>
    </source>
</evidence>
<comment type="caution">
    <text evidence="3">The sequence shown here is derived from an EMBL/GenBank/DDBJ whole genome shotgun (WGS) entry which is preliminary data.</text>
</comment>
<dbReference type="AlphaFoldDB" id="A0ABD2Q0F5"/>
<organism evidence="3 4">
    <name type="scientific">Cichlidogyrus casuarinus</name>
    <dbReference type="NCBI Taxonomy" id="1844966"/>
    <lineage>
        <taxon>Eukaryota</taxon>
        <taxon>Metazoa</taxon>
        <taxon>Spiralia</taxon>
        <taxon>Lophotrochozoa</taxon>
        <taxon>Platyhelminthes</taxon>
        <taxon>Monogenea</taxon>
        <taxon>Monopisthocotylea</taxon>
        <taxon>Dactylogyridea</taxon>
        <taxon>Ancyrocephalidae</taxon>
        <taxon>Cichlidogyrus</taxon>
    </lineage>
</organism>
<dbReference type="PANTHER" id="PTHR15921">
    <property type="entry name" value="PRE-MRNA CLEAVAGE COMPLEX II"/>
    <property type="match status" value="1"/>
</dbReference>
<dbReference type="PANTHER" id="PTHR15921:SF3">
    <property type="entry name" value="PRE-MRNA CLEAVAGE COMPLEX 2 PROTEIN PCF11"/>
    <property type="match status" value="1"/>
</dbReference>
<protein>
    <submittedName>
        <fullName evidence="3">mRNA 3' end processing factor</fullName>
    </submittedName>
</protein>
<dbReference type="InterPro" id="IPR006569">
    <property type="entry name" value="CID_dom"/>
</dbReference>
<reference evidence="3 4" key="1">
    <citation type="submission" date="2024-11" db="EMBL/GenBank/DDBJ databases">
        <title>Adaptive evolution of stress response genes in parasites aligns with host niche diversity.</title>
        <authorList>
            <person name="Hahn C."/>
            <person name="Resl P."/>
        </authorList>
    </citation>
    <scope>NUCLEOTIDE SEQUENCE [LARGE SCALE GENOMIC DNA]</scope>
    <source>
        <strain evidence="3">EGGRZ-B1_66</strain>
        <tissue evidence="3">Body</tissue>
    </source>
</reference>
<dbReference type="Pfam" id="PF04818">
    <property type="entry name" value="CID"/>
    <property type="match status" value="1"/>
</dbReference>
<feature type="region of interest" description="Disordered" evidence="1">
    <location>
        <begin position="143"/>
        <end position="196"/>
    </location>
</feature>
<dbReference type="PROSITE" id="PS51391">
    <property type="entry name" value="CID"/>
    <property type="match status" value="1"/>
</dbReference>
<dbReference type="CDD" id="cd16982">
    <property type="entry name" value="CID_Pcf11"/>
    <property type="match status" value="1"/>
</dbReference>
<dbReference type="InterPro" id="IPR045154">
    <property type="entry name" value="PCF11-like"/>
</dbReference>
<feature type="domain" description="CID" evidence="2">
    <location>
        <begin position="3"/>
        <end position="129"/>
    </location>
</feature>